<dbReference type="InterPro" id="IPR053134">
    <property type="entry name" value="RNA-dir_DNA_polymerase"/>
</dbReference>
<dbReference type="InterPro" id="IPR043502">
    <property type="entry name" value="DNA/RNA_pol_sf"/>
</dbReference>
<evidence type="ECO:0000256" key="1">
    <source>
        <dbReference type="SAM" id="MobiDB-lite"/>
    </source>
</evidence>
<feature type="domain" description="Reverse transcriptase" evidence="2">
    <location>
        <begin position="319"/>
        <end position="477"/>
    </location>
</feature>
<gene>
    <name evidence="3" type="ORF">Slati_0477200</name>
</gene>
<dbReference type="InterPro" id="IPR043128">
    <property type="entry name" value="Rev_trsase/Diguanyl_cyclase"/>
</dbReference>
<dbReference type="AlphaFoldDB" id="A0AAW2XWY8"/>
<evidence type="ECO:0000313" key="3">
    <source>
        <dbReference type="EMBL" id="KAL0458500.1"/>
    </source>
</evidence>
<sequence length="538" mass="61392">MKPFTEAESYFVDVKLYLDPDNMQDVLPSKFSIGYSSEEVHPKPTPIERNNKKFSEATKNEVLTSGKHEVKKPPYSPGFRYVVRSDNKEKKNQPKDHGKCATTQYISTEDGKSSENQKCVSIFNRLGTPAACASIFEQLGETSKDSSNNTRGRQRESVFDRLRDGHAQQFKKKGRYDKTNEHKKSDIGETLHLSRPQGGKASLLIISSGGPIKVKQHVTRKGIQNAPPELEDGIQAIVDELKELNLGTTEELCPIFVSALLNPEEEEQYLRMNIQRDASRKVLRPDLIPRIETEVNKLMDAGFIRETKYPTWISSIVPVKKKNGQIRICVDFQDVNKACLKDDFPLPIIELMVDATIRHEALSFMDGSSGYNQIRMPPKDEECTAFRTLKGIYCYKVMPFGLKTQPTYQRAMQNIFDDMLHKKVECYVDDVVVKTKKREHLADLQIVFDRLRKYNLKMIPLKCAFGVSSGKFLGFIVRYRGIEVDPAKVDAIQKMPPPRNLKELRSLQGNLAFIRRFISNLAARCQPFNQLMKKDAPF</sequence>
<feature type="compositionally biased region" description="Basic and acidic residues" evidence="1">
    <location>
        <begin position="153"/>
        <end position="166"/>
    </location>
</feature>
<feature type="region of interest" description="Disordered" evidence="1">
    <location>
        <begin position="141"/>
        <end position="193"/>
    </location>
</feature>
<reference evidence="3" key="1">
    <citation type="submission" date="2020-06" db="EMBL/GenBank/DDBJ databases">
        <authorList>
            <person name="Li T."/>
            <person name="Hu X."/>
            <person name="Zhang T."/>
            <person name="Song X."/>
            <person name="Zhang H."/>
            <person name="Dai N."/>
            <person name="Sheng W."/>
            <person name="Hou X."/>
            <person name="Wei L."/>
        </authorList>
    </citation>
    <scope>NUCLEOTIDE SEQUENCE</scope>
    <source>
        <strain evidence="3">KEN1</strain>
        <tissue evidence="3">Leaf</tissue>
    </source>
</reference>
<dbReference type="PANTHER" id="PTHR24559:SF439">
    <property type="entry name" value="RETROTRANSPOSON, UNCLASSIFIED-LIKE PROTEIN"/>
    <property type="match status" value="1"/>
</dbReference>
<dbReference type="SUPFAM" id="SSF56672">
    <property type="entry name" value="DNA/RNA polymerases"/>
    <property type="match status" value="1"/>
</dbReference>
<dbReference type="Gene3D" id="3.30.70.270">
    <property type="match status" value="2"/>
</dbReference>
<dbReference type="Pfam" id="PF00078">
    <property type="entry name" value="RVT_1"/>
    <property type="match status" value="1"/>
</dbReference>
<dbReference type="CDD" id="cd01647">
    <property type="entry name" value="RT_LTR"/>
    <property type="match status" value="1"/>
</dbReference>
<feature type="compositionally biased region" description="Basic and acidic residues" evidence="1">
    <location>
        <begin position="176"/>
        <end position="189"/>
    </location>
</feature>
<dbReference type="PANTHER" id="PTHR24559">
    <property type="entry name" value="TRANSPOSON TY3-I GAG-POL POLYPROTEIN"/>
    <property type="match status" value="1"/>
</dbReference>
<accession>A0AAW2XWY8</accession>
<protein>
    <submittedName>
        <fullName evidence="3">Transposon Tf2-12 polyprotein</fullName>
    </submittedName>
</protein>
<dbReference type="InterPro" id="IPR000477">
    <property type="entry name" value="RT_dom"/>
</dbReference>
<reference evidence="3" key="2">
    <citation type="journal article" date="2024" name="Plant">
        <title>Genomic evolution and insights into agronomic trait innovations of Sesamum species.</title>
        <authorList>
            <person name="Miao H."/>
            <person name="Wang L."/>
            <person name="Qu L."/>
            <person name="Liu H."/>
            <person name="Sun Y."/>
            <person name="Le M."/>
            <person name="Wang Q."/>
            <person name="Wei S."/>
            <person name="Zheng Y."/>
            <person name="Lin W."/>
            <person name="Duan Y."/>
            <person name="Cao H."/>
            <person name="Xiong S."/>
            <person name="Wang X."/>
            <person name="Wei L."/>
            <person name="Li C."/>
            <person name="Ma Q."/>
            <person name="Ju M."/>
            <person name="Zhao R."/>
            <person name="Li G."/>
            <person name="Mu C."/>
            <person name="Tian Q."/>
            <person name="Mei H."/>
            <person name="Zhang T."/>
            <person name="Gao T."/>
            <person name="Zhang H."/>
        </authorList>
    </citation>
    <scope>NUCLEOTIDE SEQUENCE</scope>
    <source>
        <strain evidence="3">KEN1</strain>
    </source>
</reference>
<evidence type="ECO:0000259" key="2">
    <source>
        <dbReference type="Pfam" id="PF00078"/>
    </source>
</evidence>
<comment type="caution">
    <text evidence="3">The sequence shown here is derived from an EMBL/GenBank/DDBJ whole genome shotgun (WGS) entry which is preliminary data.</text>
</comment>
<feature type="region of interest" description="Disordered" evidence="1">
    <location>
        <begin position="37"/>
        <end position="56"/>
    </location>
</feature>
<organism evidence="3">
    <name type="scientific">Sesamum latifolium</name>
    <dbReference type="NCBI Taxonomy" id="2727402"/>
    <lineage>
        <taxon>Eukaryota</taxon>
        <taxon>Viridiplantae</taxon>
        <taxon>Streptophyta</taxon>
        <taxon>Embryophyta</taxon>
        <taxon>Tracheophyta</taxon>
        <taxon>Spermatophyta</taxon>
        <taxon>Magnoliopsida</taxon>
        <taxon>eudicotyledons</taxon>
        <taxon>Gunneridae</taxon>
        <taxon>Pentapetalae</taxon>
        <taxon>asterids</taxon>
        <taxon>lamiids</taxon>
        <taxon>Lamiales</taxon>
        <taxon>Pedaliaceae</taxon>
        <taxon>Sesamum</taxon>
    </lineage>
</organism>
<dbReference type="EMBL" id="JACGWN010000002">
    <property type="protein sequence ID" value="KAL0458500.1"/>
    <property type="molecule type" value="Genomic_DNA"/>
</dbReference>
<name>A0AAW2XWY8_9LAMI</name>
<dbReference type="Gene3D" id="3.10.10.10">
    <property type="entry name" value="HIV Type 1 Reverse Transcriptase, subunit A, domain 1"/>
    <property type="match status" value="1"/>
</dbReference>
<proteinExistence type="predicted"/>